<evidence type="ECO:0000313" key="3">
    <source>
        <dbReference type="Proteomes" id="UP000887013"/>
    </source>
</evidence>
<feature type="compositionally biased region" description="Basic and acidic residues" evidence="1">
    <location>
        <begin position="299"/>
        <end position="312"/>
    </location>
</feature>
<accession>A0A8X6THY0</accession>
<dbReference type="Proteomes" id="UP000887013">
    <property type="component" value="Unassembled WGS sequence"/>
</dbReference>
<protein>
    <submittedName>
        <fullName evidence="2">Uncharacterized protein</fullName>
    </submittedName>
</protein>
<dbReference type="AlphaFoldDB" id="A0A8X6THY0"/>
<dbReference type="EMBL" id="BMAW01009045">
    <property type="protein sequence ID" value="GFT11768.1"/>
    <property type="molecule type" value="Genomic_DNA"/>
</dbReference>
<reference evidence="2" key="1">
    <citation type="submission" date="2020-08" db="EMBL/GenBank/DDBJ databases">
        <title>Multicomponent nature underlies the extraordinary mechanical properties of spider dragline silk.</title>
        <authorList>
            <person name="Kono N."/>
            <person name="Nakamura H."/>
            <person name="Mori M."/>
            <person name="Yoshida Y."/>
            <person name="Ohtoshi R."/>
            <person name="Malay A.D."/>
            <person name="Moran D.A.P."/>
            <person name="Tomita M."/>
            <person name="Numata K."/>
            <person name="Arakawa K."/>
        </authorList>
    </citation>
    <scope>NUCLEOTIDE SEQUENCE</scope>
</reference>
<gene>
    <name evidence="2" type="primary">AVEN_176284_1</name>
    <name evidence="2" type="ORF">NPIL_316131</name>
</gene>
<name>A0A8X6THY0_NEPPI</name>
<sequence>MDDREDFHSFIQTSKLYALELTGNKIKQSVISSKYTWCQRSKDELKRIRRQIYGTPIENKHYSLSTVTSYLPTVLPNKRIFVKKKNRFVVKKYFTEGIQCVPEGKVHIYEPLGNQPIDIFEFSTPLPIKSLCSNYDEIAKRRRIRPGHKVIKSSHSYYVVVAPCHSSFKKIIRNSNTRGNIAPIPLPYMNQFLPTIREWSAMQANVFKPLSNSSGLTSAAGLQPTRSRIVRDMRCDNPSDFKQEESGGALRFMKERSAMQANACVHLPGSSGLTCTTKPQPRMSQVTLDMKCDNRSNFKQEKCDDRRRERSPVPRKNAVQDPEVVLMDTYRDSGIGNPSVSEIRKDSCIKYYRLHPHSTFKIQPDGLLSGSFTIHCADANPCFIEYVGEGEIIRSVAYFENKSTFHASLVAPRYLLEYLRDPNEMDKEKGVIEYFYNCVLKKIETVHKAFIGITTRK</sequence>
<proteinExistence type="predicted"/>
<evidence type="ECO:0000256" key="1">
    <source>
        <dbReference type="SAM" id="MobiDB-lite"/>
    </source>
</evidence>
<evidence type="ECO:0000313" key="2">
    <source>
        <dbReference type="EMBL" id="GFT11768.1"/>
    </source>
</evidence>
<feature type="region of interest" description="Disordered" evidence="1">
    <location>
        <begin position="299"/>
        <end position="320"/>
    </location>
</feature>
<comment type="caution">
    <text evidence="2">The sequence shown here is derived from an EMBL/GenBank/DDBJ whole genome shotgun (WGS) entry which is preliminary data.</text>
</comment>
<organism evidence="2 3">
    <name type="scientific">Nephila pilipes</name>
    <name type="common">Giant wood spider</name>
    <name type="synonym">Nephila maculata</name>
    <dbReference type="NCBI Taxonomy" id="299642"/>
    <lineage>
        <taxon>Eukaryota</taxon>
        <taxon>Metazoa</taxon>
        <taxon>Ecdysozoa</taxon>
        <taxon>Arthropoda</taxon>
        <taxon>Chelicerata</taxon>
        <taxon>Arachnida</taxon>
        <taxon>Araneae</taxon>
        <taxon>Araneomorphae</taxon>
        <taxon>Entelegynae</taxon>
        <taxon>Araneoidea</taxon>
        <taxon>Nephilidae</taxon>
        <taxon>Nephila</taxon>
    </lineage>
</organism>
<keyword evidence="3" id="KW-1185">Reference proteome</keyword>